<evidence type="ECO:0000313" key="1">
    <source>
        <dbReference type="EMBL" id="KRR03286.1"/>
    </source>
</evidence>
<sequence length="63" mass="7255">MKTVWIYVDTKKQVGDRDHLKVFANSDLADEWFVVNDPEGVVFEYEVIGVADDDTGSGRQRHR</sequence>
<comment type="caution">
    <text evidence="1">The sequence shown here is derived from an EMBL/GenBank/DDBJ whole genome shotgun (WGS) entry which is preliminary data.</text>
</comment>
<keyword evidence="2" id="KW-1185">Reference proteome</keyword>
<evidence type="ECO:0000313" key="2">
    <source>
        <dbReference type="Proteomes" id="UP000051913"/>
    </source>
</evidence>
<dbReference type="EMBL" id="LLXX01000142">
    <property type="protein sequence ID" value="KRR03286.1"/>
    <property type="molecule type" value="Genomic_DNA"/>
</dbReference>
<name>A0A0R3LE97_9BRAD</name>
<dbReference type="AlphaFoldDB" id="A0A0R3LE97"/>
<proteinExistence type="predicted"/>
<reference evidence="1 2" key="1">
    <citation type="submission" date="2014-03" db="EMBL/GenBank/DDBJ databases">
        <title>Bradyrhizobium valentinum sp. nov., isolated from effective nodules of Lupinus mariae-josephae, a lupine endemic of basic-lime soils in Eastern Spain.</title>
        <authorList>
            <person name="Duran D."/>
            <person name="Rey L."/>
            <person name="Navarro A."/>
            <person name="Busquets A."/>
            <person name="Imperial J."/>
            <person name="Ruiz-Argueso T."/>
        </authorList>
    </citation>
    <scope>NUCLEOTIDE SEQUENCE [LARGE SCALE GENOMIC DNA]</scope>
    <source>
        <strain evidence="1 2">LmjM3</strain>
    </source>
</reference>
<organism evidence="1 2">
    <name type="scientific">Bradyrhizobium valentinum</name>
    <dbReference type="NCBI Taxonomy" id="1518501"/>
    <lineage>
        <taxon>Bacteria</taxon>
        <taxon>Pseudomonadati</taxon>
        <taxon>Pseudomonadota</taxon>
        <taxon>Alphaproteobacteria</taxon>
        <taxon>Hyphomicrobiales</taxon>
        <taxon>Nitrobacteraceae</taxon>
        <taxon>Bradyrhizobium</taxon>
    </lineage>
</organism>
<dbReference type="Proteomes" id="UP000051913">
    <property type="component" value="Unassembled WGS sequence"/>
</dbReference>
<dbReference type="OrthoDB" id="8232249at2"/>
<accession>A0A0R3LE97</accession>
<protein>
    <submittedName>
        <fullName evidence="1">Uncharacterized protein</fullName>
    </submittedName>
</protein>
<gene>
    <name evidence="1" type="ORF">CP49_15230</name>
</gene>
<dbReference type="RefSeq" id="WP_057852805.1">
    <property type="nucleotide sequence ID" value="NZ_LLXX01000142.1"/>
</dbReference>